<reference evidence="2 3" key="1">
    <citation type="submission" date="2015-06" db="EMBL/GenBank/DDBJ databases">
        <title>Investigation of pathophysiology for high-risk pregnancy and development of treatment modality based on it.</title>
        <authorList>
            <person name="Kim B.-C."/>
            <person name="Lim S."/>
        </authorList>
    </citation>
    <scope>NUCLEOTIDE SEQUENCE [LARGE SCALE GENOMIC DNA]</scope>
    <source>
        <strain evidence="2 3">AD1-86</strain>
    </source>
</reference>
<dbReference type="AlphaFoldDB" id="A0A1B0ZJ10"/>
<proteinExistence type="predicted"/>
<protein>
    <submittedName>
        <fullName evidence="2">Uncharacterized protein</fullName>
    </submittedName>
</protein>
<dbReference type="Proteomes" id="UP000092596">
    <property type="component" value="Chromosome"/>
</dbReference>
<gene>
    <name evidence="2" type="ORF">DAD186_14010</name>
</gene>
<feature type="region of interest" description="Disordered" evidence="1">
    <location>
        <begin position="207"/>
        <end position="228"/>
    </location>
</feature>
<evidence type="ECO:0000313" key="3">
    <source>
        <dbReference type="Proteomes" id="UP000092596"/>
    </source>
</evidence>
<organism evidence="2 3">
    <name type="scientific">Dermabacter vaginalis</name>
    <dbReference type="NCBI Taxonomy" id="1630135"/>
    <lineage>
        <taxon>Bacteria</taxon>
        <taxon>Bacillati</taxon>
        <taxon>Actinomycetota</taxon>
        <taxon>Actinomycetes</taxon>
        <taxon>Micrococcales</taxon>
        <taxon>Dermabacteraceae</taxon>
        <taxon>Dermabacter</taxon>
    </lineage>
</organism>
<evidence type="ECO:0000313" key="2">
    <source>
        <dbReference type="EMBL" id="ANP27951.1"/>
    </source>
</evidence>
<name>A0A1B0ZJ10_9MICO</name>
<evidence type="ECO:0000256" key="1">
    <source>
        <dbReference type="SAM" id="MobiDB-lite"/>
    </source>
</evidence>
<dbReference type="EMBL" id="CP012117">
    <property type="protein sequence ID" value="ANP27951.1"/>
    <property type="molecule type" value="Genomic_DNA"/>
</dbReference>
<accession>A0A1B0ZJ10</accession>
<dbReference type="STRING" id="1630135.DAD186_14010"/>
<dbReference type="KEGG" id="dva:DAD186_14010"/>
<sequence>MTQDSLDYSKTYIAFDSGCGECSAISHSLEQETNGKLLARPLSDPEVEQIRINHFGPNPPHIPVAITFNRTTPKVYLGPRLVALMARRFGPTTSLLLARIIGVHRNNEHLAFTTPHAERRFFSRRAALQSAAGLAAVATIATIHTRVGSGVAHALEPKPLKSKTSGLDQPSIDELMQELSEDSNTRAALAALDLDLATSLPRSTAIAQKGLRGKEATEAGQRPDAPEAMQSEFARTSFSDGSHRSVAALQLPDSRFLVYTKETAEDGSTGVDVEIYRYDQENDALSLSAASVNGRAEKPIPAAQLAATYDAHTARASKKDPCGGCAKTNYQVSGSCQSKNVMQCLERAAGCATCAAPCASSPTGAGIALCLACAFASCGPALRACCSEFGAPNVCVPCMRLP</sequence>